<dbReference type="EMBL" id="LFYR01001623">
    <property type="protein sequence ID" value="KMZ60240.1"/>
    <property type="molecule type" value="Genomic_DNA"/>
</dbReference>
<keyword evidence="4" id="KW-1185">Reference proteome</keyword>
<feature type="compositionally biased region" description="Acidic residues" evidence="2">
    <location>
        <begin position="51"/>
        <end position="69"/>
    </location>
</feature>
<comment type="caution">
    <text evidence="3">The sequence shown here is derived from an EMBL/GenBank/DDBJ whole genome shotgun (WGS) entry which is preliminary data.</text>
</comment>
<evidence type="ECO:0000256" key="2">
    <source>
        <dbReference type="SAM" id="MobiDB-lite"/>
    </source>
</evidence>
<dbReference type="AlphaFoldDB" id="A0A0K9NWA4"/>
<evidence type="ECO:0000313" key="3">
    <source>
        <dbReference type="EMBL" id="KMZ60240.1"/>
    </source>
</evidence>
<feature type="compositionally biased region" description="Polar residues" evidence="2">
    <location>
        <begin position="74"/>
        <end position="95"/>
    </location>
</feature>
<feature type="region of interest" description="Disordered" evidence="2">
    <location>
        <begin position="1"/>
        <end position="100"/>
    </location>
</feature>
<accession>A0A0K9NWA4</accession>
<feature type="compositionally biased region" description="Basic residues" evidence="2">
    <location>
        <begin position="1"/>
        <end position="10"/>
    </location>
</feature>
<dbReference type="PANTHER" id="PTHR31762:SF10">
    <property type="entry name" value="FAS-BINDING FACTOR-LIKE PROTEIN"/>
    <property type="match status" value="1"/>
</dbReference>
<evidence type="ECO:0000256" key="1">
    <source>
        <dbReference type="SAM" id="Coils"/>
    </source>
</evidence>
<organism evidence="3 4">
    <name type="scientific">Zostera marina</name>
    <name type="common">Eelgrass</name>
    <dbReference type="NCBI Taxonomy" id="29655"/>
    <lineage>
        <taxon>Eukaryota</taxon>
        <taxon>Viridiplantae</taxon>
        <taxon>Streptophyta</taxon>
        <taxon>Embryophyta</taxon>
        <taxon>Tracheophyta</taxon>
        <taxon>Spermatophyta</taxon>
        <taxon>Magnoliopsida</taxon>
        <taxon>Liliopsida</taxon>
        <taxon>Zosteraceae</taxon>
        <taxon>Zostera</taxon>
    </lineage>
</organism>
<evidence type="ECO:0000313" key="4">
    <source>
        <dbReference type="Proteomes" id="UP000036987"/>
    </source>
</evidence>
<keyword evidence="1" id="KW-0175">Coiled coil</keyword>
<dbReference type="PANTHER" id="PTHR31762">
    <property type="entry name" value="FAS-BINDING FACTOR-LIKE PROTEIN"/>
    <property type="match status" value="1"/>
</dbReference>
<dbReference type="GO" id="GO:0000911">
    <property type="term" value="P:cytokinesis by cell plate formation"/>
    <property type="evidence" value="ECO:0007669"/>
    <property type="project" value="InterPro"/>
</dbReference>
<dbReference type="Proteomes" id="UP000036987">
    <property type="component" value="Unassembled WGS sequence"/>
</dbReference>
<gene>
    <name evidence="3" type="ORF">ZOSMA_5G01050</name>
</gene>
<sequence>MDRRDNRHVRSVSTTPAGIRRPTPASSDNRHIAKAAAQRLANVMAQQATDDVGDYDDDDYDEDSDDEGGTSDSPQFQLPVSLPSRTKNQSPSATTGHHLVNHFPPVLNPIKTSPLSEYLKQKRMSVDFGNLSTLRDITQQPQCHSVLQDQVDMLQEENEHNVEKLRVAEEKCKEAEIRVQQLLKQAGKAGILLVFLVNYQ</sequence>
<feature type="coiled-coil region" evidence="1">
    <location>
        <begin position="151"/>
        <end position="185"/>
    </location>
</feature>
<dbReference type="OrthoDB" id="1680068at2759"/>
<dbReference type="InterPro" id="IPR040321">
    <property type="entry name" value="SCD2-like"/>
</dbReference>
<dbReference type="OMA" id="TQQPQCH"/>
<dbReference type="STRING" id="29655.A0A0K9NWA4"/>
<reference evidence="4" key="1">
    <citation type="journal article" date="2016" name="Nature">
        <title>The genome of the seagrass Zostera marina reveals angiosperm adaptation to the sea.</title>
        <authorList>
            <person name="Olsen J.L."/>
            <person name="Rouze P."/>
            <person name="Verhelst B."/>
            <person name="Lin Y.-C."/>
            <person name="Bayer T."/>
            <person name="Collen J."/>
            <person name="Dattolo E."/>
            <person name="De Paoli E."/>
            <person name="Dittami S."/>
            <person name="Maumus F."/>
            <person name="Michel G."/>
            <person name="Kersting A."/>
            <person name="Lauritano C."/>
            <person name="Lohaus R."/>
            <person name="Toepel M."/>
            <person name="Tonon T."/>
            <person name="Vanneste K."/>
            <person name="Amirebrahimi M."/>
            <person name="Brakel J."/>
            <person name="Bostroem C."/>
            <person name="Chovatia M."/>
            <person name="Grimwood J."/>
            <person name="Jenkins J.W."/>
            <person name="Jueterbock A."/>
            <person name="Mraz A."/>
            <person name="Stam W.T."/>
            <person name="Tice H."/>
            <person name="Bornberg-Bauer E."/>
            <person name="Green P.J."/>
            <person name="Pearson G.A."/>
            <person name="Procaccini G."/>
            <person name="Duarte C.M."/>
            <person name="Schmutz J."/>
            <person name="Reusch T.B.H."/>
            <person name="Van de Peer Y."/>
        </authorList>
    </citation>
    <scope>NUCLEOTIDE SEQUENCE [LARGE SCALE GENOMIC DNA]</scope>
    <source>
        <strain evidence="4">cv. Finnish</strain>
    </source>
</reference>
<proteinExistence type="predicted"/>
<name>A0A0K9NWA4_ZOSMR</name>
<protein>
    <submittedName>
        <fullName evidence="3">Uncharacterized protein</fullName>
    </submittedName>
</protein>